<protein>
    <submittedName>
        <fullName evidence="6">Glycosyltransferase WbuB</fullName>
    </submittedName>
</protein>
<evidence type="ECO:0000313" key="7">
    <source>
        <dbReference type="Proteomes" id="UP000501727"/>
    </source>
</evidence>
<dbReference type="GO" id="GO:0016758">
    <property type="term" value="F:hexosyltransferase activity"/>
    <property type="evidence" value="ECO:0007669"/>
    <property type="project" value="TreeGrafter"/>
</dbReference>
<dbReference type="InterPro" id="IPR050194">
    <property type="entry name" value="Glycosyltransferase_grp1"/>
</dbReference>
<gene>
    <name evidence="6" type="ORF">ADCFC_15780</name>
</gene>
<dbReference type="AlphaFoldDB" id="A0A6F8SMG6"/>
<keyword evidence="3" id="KW-1133">Transmembrane helix</keyword>
<keyword evidence="7" id="KW-1185">Reference proteome</keyword>
<keyword evidence="1" id="KW-0328">Glycosyltransferase</keyword>
<sequence>MKILYVTQFYPPESIAGAFRAKEHAARWACAGNEVTVLTGWPNYPTGRLFDGYTPQLLGEFEDGNVRVLRSKLAVRPNTSFLKRIVNGGSFFFFGCLNALVQREKIGKDYDIVLASSGTVFAAYIGLFHAILHHIPFVVEFRDLTFDQMVATGSKRNSWKVRLMRSLELRLARKADSVIVLTEGFRKRLIECGIRPASVSVIPNGASVHSLKKTSSEAEITFGYFGTMGISQNVPETLEISELIGAITGSAVKYTLIGEGAARREIEDLVEAEYPSVNLLHGLPQEELERFYANCDFTFVSLKRSDSFGATVPSKIFQSFARGVPVIFLGPDGEAAKIIRDHEAGLVLCGDERDNEKKLASFFNQEDWRQRAKVMGRNAHDLIRKEYSRTVLADRVLAILDNASRSERSKDK</sequence>
<evidence type="ECO:0000256" key="2">
    <source>
        <dbReference type="ARBA" id="ARBA00022679"/>
    </source>
</evidence>
<dbReference type="KEGG" id="ahat:ADCFC_17000"/>
<evidence type="ECO:0000259" key="5">
    <source>
        <dbReference type="Pfam" id="PF13579"/>
    </source>
</evidence>
<proteinExistence type="predicted"/>
<dbReference type="EMBL" id="AP022829">
    <property type="protein sequence ID" value="BCA89081.1"/>
    <property type="molecule type" value="Genomic_DNA"/>
</dbReference>
<dbReference type="RefSeq" id="WP_173113706.1">
    <property type="nucleotide sequence ID" value="NZ_AP022829.1"/>
</dbReference>
<keyword evidence="2 6" id="KW-0808">Transferase</keyword>
<dbReference type="PANTHER" id="PTHR45947">
    <property type="entry name" value="SULFOQUINOVOSYL TRANSFERASE SQD2"/>
    <property type="match status" value="1"/>
</dbReference>
<keyword evidence="3" id="KW-0472">Membrane</keyword>
<evidence type="ECO:0000256" key="3">
    <source>
        <dbReference type="SAM" id="Phobius"/>
    </source>
</evidence>
<organism evidence="6 7">
    <name type="scientific">Adlercreutzia hattorii</name>
    <dbReference type="NCBI Taxonomy" id="2707299"/>
    <lineage>
        <taxon>Bacteria</taxon>
        <taxon>Bacillati</taxon>
        <taxon>Actinomycetota</taxon>
        <taxon>Coriobacteriia</taxon>
        <taxon>Eggerthellales</taxon>
        <taxon>Eggerthellaceae</taxon>
        <taxon>Adlercreutzia</taxon>
    </lineage>
</organism>
<reference evidence="7" key="2">
    <citation type="submission" date="2020-03" db="EMBL/GenBank/DDBJ databases">
        <title>Complete Genome Sequence of Adlercreutzia sp. strain 8CFCBH1 Producing Equol, Isolated from Healthy Japanese Feces.</title>
        <authorList>
            <person name="Ogata Y."/>
            <person name="Sakamoto M."/>
            <person name="Ohkuma M."/>
            <person name="Hattori M."/>
            <person name="Suda W."/>
        </authorList>
    </citation>
    <scope>NUCLEOTIDE SEQUENCE [LARGE SCALE GENOMIC DNA]</scope>
    <source>
        <strain evidence="7">8CFCBH1</strain>
    </source>
</reference>
<reference evidence="7" key="1">
    <citation type="journal article" date="2020" name="Microbiol. Resour. Announc.">
        <title>Complete Genome Sequence of Adlercreutzia sp. Strain 8CFCBH1, a Potent Producer of Equol, Isolated from Healthy Japanese Feces.</title>
        <authorList>
            <person name="Ogata Y."/>
            <person name="Sakamoto M."/>
            <person name="Ohkuma M."/>
            <person name="Hattori M."/>
            <person name="Suda W."/>
        </authorList>
    </citation>
    <scope>NUCLEOTIDE SEQUENCE [LARGE SCALE GENOMIC DNA]</scope>
    <source>
        <strain evidence="7">8CFCBH1</strain>
    </source>
</reference>
<dbReference type="CDD" id="cd03794">
    <property type="entry name" value="GT4_WbuB-like"/>
    <property type="match status" value="1"/>
</dbReference>
<dbReference type="Pfam" id="PF00534">
    <property type="entry name" value="Glycos_transf_1"/>
    <property type="match status" value="1"/>
</dbReference>
<evidence type="ECO:0000313" key="6">
    <source>
        <dbReference type="EMBL" id="BCA89081.1"/>
    </source>
</evidence>
<dbReference type="Pfam" id="PF13579">
    <property type="entry name" value="Glyco_trans_4_4"/>
    <property type="match status" value="1"/>
</dbReference>
<name>A0A6F8SMG6_9ACTN</name>
<dbReference type="Proteomes" id="UP000501727">
    <property type="component" value="Chromosome"/>
</dbReference>
<dbReference type="InterPro" id="IPR001296">
    <property type="entry name" value="Glyco_trans_1"/>
</dbReference>
<dbReference type="GO" id="GO:1901137">
    <property type="term" value="P:carbohydrate derivative biosynthetic process"/>
    <property type="evidence" value="ECO:0007669"/>
    <property type="project" value="UniProtKB-ARBA"/>
</dbReference>
<feature type="domain" description="Glycosyltransferase subfamily 4-like N-terminal" evidence="5">
    <location>
        <begin position="21"/>
        <end position="205"/>
    </location>
</feature>
<evidence type="ECO:0000256" key="1">
    <source>
        <dbReference type="ARBA" id="ARBA00022676"/>
    </source>
</evidence>
<dbReference type="Gene3D" id="3.40.50.2000">
    <property type="entry name" value="Glycogen Phosphorylase B"/>
    <property type="match status" value="2"/>
</dbReference>
<accession>A0A6F8SMG6</accession>
<dbReference type="PANTHER" id="PTHR45947:SF3">
    <property type="entry name" value="SULFOQUINOVOSYL TRANSFERASE SQD2"/>
    <property type="match status" value="1"/>
</dbReference>
<dbReference type="SUPFAM" id="SSF53756">
    <property type="entry name" value="UDP-Glycosyltransferase/glycogen phosphorylase"/>
    <property type="match status" value="1"/>
</dbReference>
<feature type="domain" description="Glycosyl transferase family 1" evidence="4">
    <location>
        <begin position="217"/>
        <end position="378"/>
    </location>
</feature>
<keyword evidence="3" id="KW-0812">Transmembrane</keyword>
<feature type="transmembrane region" description="Helical" evidence="3">
    <location>
        <begin position="112"/>
        <end position="132"/>
    </location>
</feature>
<dbReference type="InterPro" id="IPR028098">
    <property type="entry name" value="Glyco_trans_4-like_N"/>
</dbReference>
<evidence type="ECO:0000259" key="4">
    <source>
        <dbReference type="Pfam" id="PF00534"/>
    </source>
</evidence>